<proteinExistence type="predicted"/>
<evidence type="ECO:0000313" key="9">
    <source>
        <dbReference type="Proteomes" id="UP000198302"/>
    </source>
</evidence>
<reference evidence="7 9" key="2">
    <citation type="submission" date="2016-11" db="EMBL/GenBank/DDBJ databases">
        <title>Whole genomes of Flavobacteriaceae.</title>
        <authorList>
            <person name="Stine C."/>
            <person name="Li C."/>
            <person name="Tadesse D."/>
        </authorList>
    </citation>
    <scope>NUCLEOTIDE SEQUENCE [LARGE SCALE GENOMIC DNA]</scope>
    <source>
        <strain evidence="7 9">ATCC 51468</strain>
    </source>
</reference>
<dbReference type="Pfam" id="PF07508">
    <property type="entry name" value="Recombinase"/>
    <property type="match status" value="1"/>
</dbReference>
<dbReference type="PROSITE" id="PS51736">
    <property type="entry name" value="RECOMBINASES_3"/>
    <property type="match status" value="1"/>
</dbReference>
<feature type="domain" description="Resolvase/invertase-type recombinase catalytic" evidence="4">
    <location>
        <begin position="5"/>
        <end position="155"/>
    </location>
</feature>
<evidence type="ECO:0000313" key="6">
    <source>
        <dbReference type="EMBL" id="KIO50939.1"/>
    </source>
</evidence>
<name>A0A0D0EDP0_9FLAO</name>
<evidence type="ECO:0000256" key="3">
    <source>
        <dbReference type="SAM" id="Coils"/>
    </source>
</evidence>
<dbReference type="AlphaFoldDB" id="A0A0D0EDP0"/>
<dbReference type="GO" id="GO:0000150">
    <property type="term" value="F:DNA strand exchange activity"/>
    <property type="evidence" value="ECO:0007669"/>
    <property type="project" value="InterPro"/>
</dbReference>
<keyword evidence="3" id="KW-0175">Coiled coil</keyword>
<dbReference type="InterPro" id="IPR038109">
    <property type="entry name" value="DNA_bind_recomb_sf"/>
</dbReference>
<feature type="coiled-coil region" evidence="3">
    <location>
        <begin position="425"/>
        <end position="452"/>
    </location>
</feature>
<dbReference type="Proteomes" id="UP000198302">
    <property type="component" value="Unassembled WGS sequence"/>
</dbReference>
<dbReference type="Gene3D" id="3.40.50.1390">
    <property type="entry name" value="Resolvase, N-terminal catalytic domain"/>
    <property type="match status" value="1"/>
</dbReference>
<dbReference type="SMART" id="SM00857">
    <property type="entry name" value="Resolvase"/>
    <property type="match status" value="1"/>
</dbReference>
<evidence type="ECO:0000313" key="7">
    <source>
        <dbReference type="EMBL" id="OXA85179.1"/>
    </source>
</evidence>
<gene>
    <name evidence="7" type="ORF">B0A73_17670</name>
    <name evidence="6" type="ORF">IW18_20330</name>
</gene>
<dbReference type="Proteomes" id="UP000032061">
    <property type="component" value="Unassembled WGS sequence"/>
</dbReference>
<keyword evidence="2" id="KW-0233">DNA recombination</keyword>
<keyword evidence="9" id="KW-1185">Reference proteome</keyword>
<dbReference type="Pfam" id="PF00239">
    <property type="entry name" value="Resolvase"/>
    <property type="match status" value="1"/>
</dbReference>
<feature type="domain" description="Recombinase" evidence="5">
    <location>
        <begin position="163"/>
        <end position="293"/>
    </location>
</feature>
<protein>
    <submittedName>
        <fullName evidence="7">Recombinase family protein</fullName>
    </submittedName>
</protein>
<dbReference type="PANTHER" id="PTHR30461:SF2">
    <property type="entry name" value="SERINE RECOMBINASE PINE-RELATED"/>
    <property type="match status" value="1"/>
</dbReference>
<dbReference type="RefSeq" id="WP_041520010.1">
    <property type="nucleotide sequence ID" value="NZ_JPRK01000021.1"/>
</dbReference>
<dbReference type="EMBL" id="JPRK01000021">
    <property type="protein sequence ID" value="KIO50939.1"/>
    <property type="molecule type" value="Genomic_DNA"/>
</dbReference>
<sequence>MEKKHAILLVRVSTSVQDYEAQIYDLRQYGNKFGYTDFHIIETKETAFADFDQKIGTNEMFRFIESNPHYNTIFITELSRLARRQSILHSIKELFINSRIQLYIKDSEYKLLDESGNITQQAETMFTLFGLFAEAEIKQKLERFQRKKKELMELGLSIGGKLLFGYDRFMTDNKKNTLVVNEEQALIIRTVFNWYINGLDEVKSPSVKRISIECIKRGFHPYTHSKRNLNKLLKEEAYTGEKITNNKRKNPKYKLVPNEPEYLISNNKIKYPVIIESETYNSVQEKLKSNITKGDKETKHITILSKLINCPSCGRKLSANYRSTTGASKNSYRCTSRTDTQPCGSSKSLSMNLIDSAVWGLIKADLPTLSKRINEINPDQYLLQLDSHLGNFIEREKEIENEIQENVQVVDSMGKMRNVNVIELVQKSAKKIEKLETELDKIAQEKARIASNKLLIQDKQENVESVIKDNLSTIENSKELLKKYINSFVDQINILEHNVSYTVLEIVLNDFTVSQDYTEYFGDTLPIQLELDYIVIDKRVTRDIKLAYMKSQSPSTDFTRFTKLTFEQIIPQVKKEMNTNDYDLSLPIQYSKLLF</sequence>
<dbReference type="STRING" id="37752.IW18_20330"/>
<dbReference type="InterPro" id="IPR006119">
    <property type="entry name" value="Resolv_N"/>
</dbReference>
<dbReference type="SUPFAM" id="SSF53041">
    <property type="entry name" value="Resolvase-like"/>
    <property type="match status" value="1"/>
</dbReference>
<evidence type="ECO:0000313" key="8">
    <source>
        <dbReference type="Proteomes" id="UP000032061"/>
    </source>
</evidence>
<dbReference type="GO" id="GO:0003677">
    <property type="term" value="F:DNA binding"/>
    <property type="evidence" value="ECO:0007669"/>
    <property type="project" value="UniProtKB-KW"/>
</dbReference>
<evidence type="ECO:0000256" key="2">
    <source>
        <dbReference type="ARBA" id="ARBA00023172"/>
    </source>
</evidence>
<dbReference type="PANTHER" id="PTHR30461">
    <property type="entry name" value="DNA-INVERTASE FROM LAMBDOID PROPHAGE"/>
    <property type="match status" value="1"/>
</dbReference>
<dbReference type="CDD" id="cd00338">
    <property type="entry name" value="Ser_Recombinase"/>
    <property type="match status" value="1"/>
</dbReference>
<evidence type="ECO:0000259" key="5">
    <source>
        <dbReference type="PROSITE" id="PS51737"/>
    </source>
</evidence>
<dbReference type="InterPro" id="IPR036162">
    <property type="entry name" value="Resolvase-like_N_sf"/>
</dbReference>
<comment type="caution">
    <text evidence="6">The sequence shown here is derived from an EMBL/GenBank/DDBJ whole genome shotgun (WGS) entry which is preliminary data.</text>
</comment>
<dbReference type="InterPro" id="IPR025827">
    <property type="entry name" value="Zn_ribbon_recom_dom"/>
</dbReference>
<keyword evidence="1" id="KW-0238">DNA-binding</keyword>
<dbReference type="EMBL" id="MUGX01000026">
    <property type="protein sequence ID" value="OXA85179.1"/>
    <property type="molecule type" value="Genomic_DNA"/>
</dbReference>
<accession>A0A0D0EDP0</accession>
<dbReference type="InterPro" id="IPR011109">
    <property type="entry name" value="DNA_bind_recombinase_dom"/>
</dbReference>
<dbReference type="Gene3D" id="3.90.1750.20">
    <property type="entry name" value="Putative Large Serine Recombinase, Chain B, Domain 2"/>
    <property type="match status" value="1"/>
</dbReference>
<evidence type="ECO:0000256" key="1">
    <source>
        <dbReference type="ARBA" id="ARBA00023125"/>
    </source>
</evidence>
<reference evidence="6 8" key="1">
    <citation type="submission" date="2015-01" db="EMBL/GenBank/DDBJ databases">
        <title>Genome of Flavobacterium hibernum DSM 12611.</title>
        <authorList>
            <person name="Stropko S.J."/>
            <person name="Pipes S.E."/>
            <person name="Newman J.D."/>
        </authorList>
    </citation>
    <scope>NUCLEOTIDE SEQUENCE [LARGE SCALE GENOMIC DNA]</scope>
    <source>
        <strain evidence="6 8">DSM 12611</strain>
    </source>
</reference>
<evidence type="ECO:0000259" key="4">
    <source>
        <dbReference type="PROSITE" id="PS51736"/>
    </source>
</evidence>
<dbReference type="Pfam" id="PF13408">
    <property type="entry name" value="Zn_ribbon_recom"/>
    <property type="match status" value="1"/>
</dbReference>
<dbReference type="InterPro" id="IPR050639">
    <property type="entry name" value="SSR_resolvase"/>
</dbReference>
<organism evidence="6 8">
    <name type="scientific">Flavobacterium hibernum</name>
    <dbReference type="NCBI Taxonomy" id="37752"/>
    <lineage>
        <taxon>Bacteria</taxon>
        <taxon>Pseudomonadati</taxon>
        <taxon>Bacteroidota</taxon>
        <taxon>Flavobacteriia</taxon>
        <taxon>Flavobacteriales</taxon>
        <taxon>Flavobacteriaceae</taxon>
        <taxon>Flavobacterium</taxon>
    </lineage>
</organism>
<dbReference type="OrthoDB" id="9815006at2"/>
<dbReference type="PROSITE" id="PS51737">
    <property type="entry name" value="RECOMBINASE_DNA_BIND"/>
    <property type="match status" value="1"/>
</dbReference>